<dbReference type="SUPFAM" id="SSF50249">
    <property type="entry name" value="Nucleic acid-binding proteins"/>
    <property type="match status" value="1"/>
</dbReference>
<protein>
    <recommendedName>
        <fullName evidence="1">RNB domain-containing protein</fullName>
    </recommendedName>
</protein>
<dbReference type="GO" id="GO:0000932">
    <property type="term" value="C:P-body"/>
    <property type="evidence" value="ECO:0007669"/>
    <property type="project" value="TreeGrafter"/>
</dbReference>
<organism evidence="2">
    <name type="scientific">viral metagenome</name>
    <dbReference type="NCBI Taxonomy" id="1070528"/>
    <lineage>
        <taxon>unclassified sequences</taxon>
        <taxon>metagenomes</taxon>
        <taxon>organismal metagenomes</taxon>
    </lineage>
</organism>
<proteinExistence type="predicted"/>
<dbReference type="SMART" id="SM00955">
    <property type="entry name" value="RNB"/>
    <property type="match status" value="1"/>
</dbReference>
<dbReference type="GO" id="GO:0000175">
    <property type="term" value="F:3'-5'-RNA exonuclease activity"/>
    <property type="evidence" value="ECO:0007669"/>
    <property type="project" value="TreeGrafter"/>
</dbReference>
<dbReference type="Pfam" id="PF00773">
    <property type="entry name" value="RNB"/>
    <property type="match status" value="1"/>
</dbReference>
<evidence type="ECO:0000259" key="1">
    <source>
        <dbReference type="SMART" id="SM00955"/>
    </source>
</evidence>
<dbReference type="InterPro" id="IPR012340">
    <property type="entry name" value="NA-bd_OB-fold"/>
</dbReference>
<dbReference type="GO" id="GO:0003723">
    <property type="term" value="F:RNA binding"/>
    <property type="evidence" value="ECO:0007669"/>
    <property type="project" value="InterPro"/>
</dbReference>
<reference evidence="2" key="1">
    <citation type="journal article" date="2020" name="Nature">
        <title>Giant virus diversity and host interactions through global metagenomics.</title>
        <authorList>
            <person name="Schulz F."/>
            <person name="Roux S."/>
            <person name="Paez-Espino D."/>
            <person name="Jungbluth S."/>
            <person name="Walsh D.A."/>
            <person name="Denef V.J."/>
            <person name="McMahon K.D."/>
            <person name="Konstantinidis K.T."/>
            <person name="Eloe-Fadrosh E.A."/>
            <person name="Kyrpides N.C."/>
            <person name="Woyke T."/>
        </authorList>
    </citation>
    <scope>NUCLEOTIDE SEQUENCE</scope>
    <source>
        <strain evidence="2">GVMAG-M-3300024258-14</strain>
    </source>
</reference>
<evidence type="ECO:0000313" key="2">
    <source>
        <dbReference type="EMBL" id="QHT94126.1"/>
    </source>
</evidence>
<dbReference type="PANTHER" id="PTHR23355:SF9">
    <property type="entry name" value="DIS3-LIKE EXONUCLEASE 2"/>
    <property type="match status" value="1"/>
</dbReference>
<dbReference type="InterPro" id="IPR001900">
    <property type="entry name" value="RNase_II/R"/>
</dbReference>
<dbReference type="PANTHER" id="PTHR23355">
    <property type="entry name" value="RIBONUCLEASE"/>
    <property type="match status" value="1"/>
</dbReference>
<dbReference type="AlphaFoldDB" id="A0A6C0INW4"/>
<name>A0A6C0INW4_9ZZZZ</name>
<sequence>MTTSDQYLKININDSEYISWEIVDSIDFSKCENIIVNPFSSKLFSNDVFSFENNTNNTKVNIIHSSIRCGSPMPGVIILSDNKTYGKYGKKMLYKCIPDDKRLPHFLIPYTMKQIEFSKNFKNKYVTFSYLNWDHKHPYGILNSTIGDIDILDNFYEYQLFCKSLNASIQTFNKNTINSIKNTSHDEIIDTIMNKYDSIEDRTDSKWCIFSIDPSHCLDFDDAFSIIPINENKFQISIYISNVTIWMDILNLWESFSRRISTIYLPDKKRPMLPTILSDCLCSLQKNVRRVAFVMDFTVENGDITSSSLSNALIKVSNNYVYEEKDLIENNHYALLFKQTKILCKKYKYINTIRNSHDLVSYLMILMNSQCALKMKKYKCGLFRSTLMKSMDILPDHLPEDISKFITIWKSATGIYIDGKNIDNIEVTMRHNLLHLDSYIHITSPIRRISDLLNIIILQKNMNIIQLSECAHQFYDNWLLQLDYINTTMRSIRKLQYDCNLLNMCTNNESTMEEIYEGYIFDKIKRNDGLFQYIIYLPKLKLTSRITMRNDFEDYSVKKFKLYLFHDETHFKRKIRFHCVEELS</sequence>
<feature type="domain" description="RNB" evidence="1">
    <location>
        <begin position="199"/>
        <end position="464"/>
    </location>
</feature>
<accession>A0A6C0INW4</accession>
<dbReference type="InterPro" id="IPR050180">
    <property type="entry name" value="RNR_Ribonuclease"/>
</dbReference>
<dbReference type="GO" id="GO:0006402">
    <property type="term" value="P:mRNA catabolic process"/>
    <property type="evidence" value="ECO:0007669"/>
    <property type="project" value="TreeGrafter"/>
</dbReference>
<dbReference type="EMBL" id="MN740215">
    <property type="protein sequence ID" value="QHT94126.1"/>
    <property type="molecule type" value="Genomic_DNA"/>
</dbReference>